<evidence type="ECO:0000313" key="5">
    <source>
        <dbReference type="Proteomes" id="UP000298358"/>
    </source>
</evidence>
<reference evidence="4 5" key="1">
    <citation type="submission" date="2019-03" db="EMBL/GenBank/DDBJ databases">
        <title>Diversity of the mouse oral microbiome.</title>
        <authorList>
            <person name="Joseph S."/>
            <person name="Aduse-Opoku J."/>
            <person name="Curtis M."/>
            <person name="Wade W."/>
            <person name="Hashim A."/>
        </authorList>
    </citation>
    <scope>NUCLEOTIDE SEQUENCE [LARGE SCALE GENOMIC DNA]</scope>
    <source>
        <strain evidence="4 5">P1012</strain>
    </source>
</reference>
<dbReference type="PANTHER" id="PTHR43249:SF1">
    <property type="entry name" value="D-GLUCOSIDE 3-DEHYDROGENASE"/>
    <property type="match status" value="1"/>
</dbReference>
<organism evidence="4 5">
    <name type="scientific">Microbacterium paludicola</name>
    <dbReference type="NCBI Taxonomy" id="300019"/>
    <lineage>
        <taxon>Bacteria</taxon>
        <taxon>Bacillati</taxon>
        <taxon>Actinomycetota</taxon>
        <taxon>Actinomycetes</taxon>
        <taxon>Micrococcales</taxon>
        <taxon>Microbacteriaceae</taxon>
        <taxon>Microbacterium</taxon>
    </lineage>
</organism>
<dbReference type="OrthoDB" id="9815825at2"/>
<comment type="caution">
    <text evidence="4">The sequence shown here is derived from an EMBL/GenBank/DDBJ whole genome shotgun (WGS) entry which is preliminary data.</text>
</comment>
<evidence type="ECO:0000259" key="3">
    <source>
        <dbReference type="Pfam" id="PF22725"/>
    </source>
</evidence>
<dbReference type="Gene3D" id="3.30.360.10">
    <property type="entry name" value="Dihydrodipicolinate Reductase, domain 2"/>
    <property type="match status" value="1"/>
</dbReference>
<dbReference type="Pfam" id="PF01408">
    <property type="entry name" value="GFO_IDH_MocA"/>
    <property type="match status" value="1"/>
</dbReference>
<dbReference type="SUPFAM" id="SSF51735">
    <property type="entry name" value="NAD(P)-binding Rossmann-fold domains"/>
    <property type="match status" value="1"/>
</dbReference>
<accession>A0A4Y9FQ46</accession>
<dbReference type="AlphaFoldDB" id="A0A4Y9FQ46"/>
<dbReference type="PANTHER" id="PTHR43249">
    <property type="entry name" value="UDP-N-ACETYL-2-AMINO-2-DEOXY-D-GLUCURONATE OXIDASE"/>
    <property type="match status" value="1"/>
</dbReference>
<dbReference type="SUPFAM" id="SSF55347">
    <property type="entry name" value="Glyceraldehyde-3-phosphate dehydrogenase-like, C-terminal domain"/>
    <property type="match status" value="1"/>
</dbReference>
<evidence type="ECO:0000256" key="1">
    <source>
        <dbReference type="ARBA" id="ARBA00023027"/>
    </source>
</evidence>
<gene>
    <name evidence="4" type="ORF">E4U02_13915</name>
</gene>
<evidence type="ECO:0000259" key="2">
    <source>
        <dbReference type="Pfam" id="PF01408"/>
    </source>
</evidence>
<dbReference type="InterPro" id="IPR052515">
    <property type="entry name" value="Gfo/Idh/MocA_Oxidoreductase"/>
</dbReference>
<dbReference type="InterPro" id="IPR036291">
    <property type="entry name" value="NAD(P)-bd_dom_sf"/>
</dbReference>
<dbReference type="Gene3D" id="3.40.50.720">
    <property type="entry name" value="NAD(P)-binding Rossmann-like Domain"/>
    <property type="match status" value="1"/>
</dbReference>
<dbReference type="GO" id="GO:0000166">
    <property type="term" value="F:nucleotide binding"/>
    <property type="evidence" value="ECO:0007669"/>
    <property type="project" value="InterPro"/>
</dbReference>
<proteinExistence type="predicted"/>
<dbReference type="InterPro" id="IPR055170">
    <property type="entry name" value="GFO_IDH_MocA-like_dom"/>
</dbReference>
<name>A0A4Y9FQ46_9MICO</name>
<feature type="domain" description="Gfo/Idh/MocA-like oxidoreductase N-terminal" evidence="2">
    <location>
        <begin position="5"/>
        <end position="114"/>
    </location>
</feature>
<keyword evidence="1" id="KW-0520">NAD</keyword>
<dbReference type="Proteomes" id="UP000298358">
    <property type="component" value="Unassembled WGS sequence"/>
</dbReference>
<dbReference type="EMBL" id="SPQB01000050">
    <property type="protein sequence ID" value="TFU30972.1"/>
    <property type="molecule type" value="Genomic_DNA"/>
</dbReference>
<evidence type="ECO:0000313" key="4">
    <source>
        <dbReference type="EMBL" id="TFU30972.1"/>
    </source>
</evidence>
<keyword evidence="5" id="KW-1185">Reference proteome</keyword>
<dbReference type="Pfam" id="PF22725">
    <property type="entry name" value="GFO_IDH_MocA_C3"/>
    <property type="match status" value="1"/>
</dbReference>
<protein>
    <submittedName>
        <fullName evidence="4">Gfo/Idh/MocA family oxidoreductase</fullName>
    </submittedName>
</protein>
<dbReference type="RefSeq" id="WP_135115419.1">
    <property type="nucleotide sequence ID" value="NZ_JADGLL010000050.1"/>
</dbReference>
<dbReference type="InterPro" id="IPR000683">
    <property type="entry name" value="Gfo/Idh/MocA-like_OxRdtase_N"/>
</dbReference>
<feature type="domain" description="GFO/IDH/MocA-like oxidoreductase" evidence="3">
    <location>
        <begin position="136"/>
        <end position="242"/>
    </location>
</feature>
<sequence length="363" mass="38755">MSRRVRVGIVGTGAIAHAHAEAVAREPERAELVAVTDIDAGRAAEFAQRWGGRVAADLDDMLAAGDVDLVNLCSPPGLHTAQGEAALRAGASVFSEKPPALSLAEFDRLRAAEEASTGWFATVSQHRFGGRAQWLARRWREGALGAAMTGVCHTLWYRPDAYFDLPWRGRWSTEGGGPTMGHGIHQIDTMLSILGPWREVTAVATRRARPVETEDLSAALVTLESGAVVSVVNSLLSPRETSYLRFDFEAATVELEHLYGYEDGDWRLTAAPDAPASLTDDWEAGAGGPGSGHSAQFAHVLDALRDGTPPPVTTQDARDTLELLAAIYASAFERRPVARGEIDASSPFYGSMAGSGAPWGARV</sequence>